<dbReference type="InterPro" id="IPR016024">
    <property type="entry name" value="ARM-type_fold"/>
</dbReference>
<evidence type="ECO:0008006" key="4">
    <source>
        <dbReference type="Google" id="ProtNLM"/>
    </source>
</evidence>
<keyword evidence="1" id="KW-0677">Repeat</keyword>
<evidence type="ECO:0000313" key="3">
    <source>
        <dbReference type="Proteomes" id="UP001176940"/>
    </source>
</evidence>
<proteinExistence type="predicted"/>
<comment type="caution">
    <text evidence="2">The sequence shown here is derived from an EMBL/GenBank/DDBJ whole genome shotgun (WGS) entry which is preliminary data.</text>
</comment>
<keyword evidence="3" id="KW-1185">Reference proteome</keyword>
<protein>
    <recommendedName>
        <fullName evidence="4">HEAT repeat-containing protein 1</fullName>
    </recommendedName>
</protein>
<accession>A0ABN9KS26</accession>
<reference evidence="2" key="1">
    <citation type="submission" date="2023-07" db="EMBL/GenBank/DDBJ databases">
        <authorList>
            <person name="Stuckert A."/>
        </authorList>
    </citation>
    <scope>NUCLEOTIDE SEQUENCE</scope>
</reference>
<dbReference type="PANTHER" id="PTHR36498">
    <property type="entry name" value="TATA-BINDING PROTEIN-ASSOCIATED FACTOR 172"/>
    <property type="match status" value="1"/>
</dbReference>
<dbReference type="Pfam" id="PF02985">
    <property type="entry name" value="HEAT"/>
    <property type="match status" value="1"/>
</dbReference>
<dbReference type="InterPro" id="IPR000357">
    <property type="entry name" value="HEAT"/>
</dbReference>
<dbReference type="PANTHER" id="PTHR36498:SF1">
    <property type="entry name" value="TATA-BINDING PROTEIN-ASSOCIATED FACTOR 172"/>
    <property type="match status" value="1"/>
</dbReference>
<gene>
    <name evidence="2" type="ORF">RIMI_LOCUS465938</name>
</gene>
<dbReference type="EMBL" id="CAUEEQ010000558">
    <property type="protein sequence ID" value="CAJ0917246.1"/>
    <property type="molecule type" value="Genomic_DNA"/>
</dbReference>
<dbReference type="SUPFAM" id="SSF48371">
    <property type="entry name" value="ARM repeat"/>
    <property type="match status" value="1"/>
</dbReference>
<evidence type="ECO:0000256" key="1">
    <source>
        <dbReference type="ARBA" id="ARBA00022737"/>
    </source>
</evidence>
<name>A0ABN9KS26_9NEOB</name>
<dbReference type="Proteomes" id="UP001176940">
    <property type="component" value="Unassembled WGS sequence"/>
</dbReference>
<dbReference type="InterPro" id="IPR044972">
    <property type="entry name" value="Mot1"/>
</dbReference>
<organism evidence="2 3">
    <name type="scientific">Ranitomeya imitator</name>
    <name type="common">mimic poison frog</name>
    <dbReference type="NCBI Taxonomy" id="111125"/>
    <lineage>
        <taxon>Eukaryota</taxon>
        <taxon>Metazoa</taxon>
        <taxon>Chordata</taxon>
        <taxon>Craniata</taxon>
        <taxon>Vertebrata</taxon>
        <taxon>Euteleostomi</taxon>
        <taxon>Amphibia</taxon>
        <taxon>Batrachia</taxon>
        <taxon>Anura</taxon>
        <taxon>Neobatrachia</taxon>
        <taxon>Hyloidea</taxon>
        <taxon>Dendrobatidae</taxon>
        <taxon>Dendrobatinae</taxon>
        <taxon>Ranitomeya</taxon>
    </lineage>
</organism>
<dbReference type="InterPro" id="IPR011989">
    <property type="entry name" value="ARM-like"/>
</dbReference>
<evidence type="ECO:0000313" key="2">
    <source>
        <dbReference type="EMBL" id="CAJ0917246.1"/>
    </source>
</evidence>
<dbReference type="Gene3D" id="1.25.10.10">
    <property type="entry name" value="Leucine-rich Repeat Variant"/>
    <property type="match status" value="1"/>
</dbReference>
<sequence length="227" mass="25564">MHPGNRIWRQPRAHRQLRWRNPKQHIVQRRGAEYTLATIAKHFACNLATGLPHLWEATVGPLRNNINVDDFDAKLLLEKGDDHAQELVSSLQVFEVTASSMDPSLHPVLLQHLPHLFTSLQHPYTSVRHMASRCVGVMSRITTMATMNGFLEKVLPWLSAIDDNTKQEGAIEALACVMEQLDVGIIPYIVLLVVPVLGRMSDQTDSVRFMATQCFATLIRLMPLEAS</sequence>